<dbReference type="EMBL" id="JAGTTN010000003">
    <property type="protein sequence ID" value="MCC2032690.1"/>
    <property type="molecule type" value="Genomic_DNA"/>
</dbReference>
<reference evidence="1" key="1">
    <citation type="submission" date="2021-04" db="EMBL/GenBank/DDBJ databases">
        <title>Microbacterium tenobrionis sp. nov. and Microbacterium allomyrinae sp. nov., isolated from larvae of Tenobrio molitor and Allomyrina dichotoma, respectively.</title>
        <authorList>
            <person name="Lee S.D."/>
        </authorList>
    </citation>
    <scope>NUCLEOTIDE SEQUENCE</scope>
    <source>
        <strain evidence="1">BWT-G7</strain>
    </source>
</reference>
<dbReference type="Proteomes" id="UP001139354">
    <property type="component" value="Unassembled WGS sequence"/>
</dbReference>
<accession>A0A9X1LWF7</accession>
<evidence type="ECO:0000313" key="1">
    <source>
        <dbReference type="EMBL" id="MCC2032690.1"/>
    </source>
</evidence>
<dbReference type="RefSeq" id="WP_229384654.1">
    <property type="nucleotide sequence ID" value="NZ_JAGTTN010000003.1"/>
</dbReference>
<protein>
    <submittedName>
        <fullName evidence="1">Uncharacterized protein</fullName>
    </submittedName>
</protein>
<evidence type="ECO:0000313" key="2">
    <source>
        <dbReference type="Proteomes" id="UP001139354"/>
    </source>
</evidence>
<keyword evidence="2" id="KW-1185">Reference proteome</keyword>
<name>A0A9X1LWF7_9MICO</name>
<sequence>MLRRLAPGSRVIHEGSLVDELAEIIRSDISIDVTGDATEVLPHLTRVLASDYFAPRGSYAILKGERHEFGTAEGVAIRLSPGLPIDATYQGVAAHIGFIQSLDRIHDLLRGHGAVQSWMLRETRSSAYLYGQSARWMEEVGLAVLSKDFPESVISVDRIA</sequence>
<proteinExistence type="predicted"/>
<comment type="caution">
    <text evidence="1">The sequence shown here is derived from an EMBL/GenBank/DDBJ whole genome shotgun (WGS) entry which is preliminary data.</text>
</comment>
<gene>
    <name evidence="1" type="ORF">KEC57_10915</name>
</gene>
<organism evidence="1 2">
    <name type="scientific">Microbacterium allomyrinae</name>
    <dbReference type="NCBI Taxonomy" id="2830666"/>
    <lineage>
        <taxon>Bacteria</taxon>
        <taxon>Bacillati</taxon>
        <taxon>Actinomycetota</taxon>
        <taxon>Actinomycetes</taxon>
        <taxon>Micrococcales</taxon>
        <taxon>Microbacteriaceae</taxon>
        <taxon>Microbacterium</taxon>
    </lineage>
</organism>
<dbReference type="AlphaFoldDB" id="A0A9X1LWF7"/>